<comment type="caution">
    <text evidence="2">The sequence shown here is derived from an EMBL/GenBank/DDBJ whole genome shotgun (WGS) entry which is preliminary data.</text>
</comment>
<proteinExistence type="predicted"/>
<dbReference type="EMBL" id="AGNL01004944">
    <property type="protein sequence ID" value="EJK73016.1"/>
    <property type="molecule type" value="Genomic_DNA"/>
</dbReference>
<dbReference type="Proteomes" id="UP000266841">
    <property type="component" value="Unassembled WGS sequence"/>
</dbReference>
<sequence length="89" mass="9730">MNAPVSSPQYISVYSLDVEVLQRRTGSPIDVISNNPCLAVALIFSACRSLAARGRKRAARGTRGERASSAPEERKIHGAKSHRDREIPE</sequence>
<reference evidence="2 3" key="1">
    <citation type="journal article" date="2012" name="Genome Biol.">
        <title>Genome and low-iron response of an oceanic diatom adapted to chronic iron limitation.</title>
        <authorList>
            <person name="Lommer M."/>
            <person name="Specht M."/>
            <person name="Roy A.S."/>
            <person name="Kraemer L."/>
            <person name="Andreson R."/>
            <person name="Gutowska M.A."/>
            <person name="Wolf J."/>
            <person name="Bergner S.V."/>
            <person name="Schilhabel M.B."/>
            <person name="Klostermeier U.C."/>
            <person name="Beiko R.G."/>
            <person name="Rosenstiel P."/>
            <person name="Hippler M."/>
            <person name="Laroche J."/>
        </authorList>
    </citation>
    <scope>NUCLEOTIDE SEQUENCE [LARGE SCALE GENOMIC DNA]</scope>
    <source>
        <strain evidence="2 3">CCMP1005</strain>
    </source>
</reference>
<evidence type="ECO:0000313" key="2">
    <source>
        <dbReference type="EMBL" id="EJK73016.1"/>
    </source>
</evidence>
<gene>
    <name evidence="2" type="ORF">THAOC_05389</name>
</gene>
<evidence type="ECO:0000313" key="3">
    <source>
        <dbReference type="Proteomes" id="UP000266841"/>
    </source>
</evidence>
<dbReference type="AlphaFoldDB" id="K0TH68"/>
<protein>
    <submittedName>
        <fullName evidence="2">Uncharacterized protein</fullName>
    </submittedName>
</protein>
<accession>K0TH68</accession>
<feature type="region of interest" description="Disordered" evidence="1">
    <location>
        <begin position="55"/>
        <end position="89"/>
    </location>
</feature>
<evidence type="ECO:0000256" key="1">
    <source>
        <dbReference type="SAM" id="MobiDB-lite"/>
    </source>
</evidence>
<feature type="compositionally biased region" description="Basic and acidic residues" evidence="1">
    <location>
        <begin position="62"/>
        <end position="89"/>
    </location>
</feature>
<name>K0TH68_THAOC</name>
<keyword evidence="3" id="KW-1185">Reference proteome</keyword>
<feature type="non-terminal residue" evidence="2">
    <location>
        <position position="89"/>
    </location>
</feature>
<organism evidence="2 3">
    <name type="scientific">Thalassiosira oceanica</name>
    <name type="common">Marine diatom</name>
    <dbReference type="NCBI Taxonomy" id="159749"/>
    <lineage>
        <taxon>Eukaryota</taxon>
        <taxon>Sar</taxon>
        <taxon>Stramenopiles</taxon>
        <taxon>Ochrophyta</taxon>
        <taxon>Bacillariophyta</taxon>
        <taxon>Coscinodiscophyceae</taxon>
        <taxon>Thalassiosirophycidae</taxon>
        <taxon>Thalassiosirales</taxon>
        <taxon>Thalassiosiraceae</taxon>
        <taxon>Thalassiosira</taxon>
    </lineage>
</organism>